<comment type="subunit">
    <text evidence="5">NDH-1 is composed of 14 different subunits. Subunits NuoA, H, J, K, L, M, N constitute the membrane sector of the complex.</text>
</comment>
<feature type="transmembrane region" description="Helical" evidence="5">
    <location>
        <begin position="78"/>
        <end position="97"/>
    </location>
</feature>
<evidence type="ECO:0000256" key="4">
    <source>
        <dbReference type="ARBA" id="ARBA00023136"/>
    </source>
</evidence>
<evidence type="ECO:0000256" key="3">
    <source>
        <dbReference type="ARBA" id="ARBA00022989"/>
    </source>
</evidence>
<protein>
    <recommendedName>
        <fullName evidence="5">NADH-quinone oxidoreductase subunit N</fullName>
        <ecNumber evidence="5">7.1.1.-</ecNumber>
    </recommendedName>
    <alternativeName>
        <fullName evidence="5">NADH dehydrogenase I subunit N</fullName>
    </alternativeName>
    <alternativeName>
        <fullName evidence="5">NDH-1 subunit N</fullName>
    </alternativeName>
</protein>
<dbReference type="GO" id="GO:0042773">
    <property type="term" value="P:ATP synthesis coupled electron transport"/>
    <property type="evidence" value="ECO:0007669"/>
    <property type="project" value="InterPro"/>
</dbReference>
<feature type="transmembrane region" description="Helical" evidence="5">
    <location>
        <begin position="444"/>
        <end position="463"/>
    </location>
</feature>
<evidence type="ECO:0000313" key="8">
    <source>
        <dbReference type="EMBL" id="SJZ55913.1"/>
    </source>
</evidence>
<dbReference type="GO" id="GO:0012505">
    <property type="term" value="C:endomembrane system"/>
    <property type="evidence" value="ECO:0007669"/>
    <property type="project" value="UniProtKB-SubCell"/>
</dbReference>
<dbReference type="GO" id="GO:0005886">
    <property type="term" value="C:plasma membrane"/>
    <property type="evidence" value="ECO:0007669"/>
    <property type="project" value="UniProtKB-SubCell"/>
</dbReference>
<evidence type="ECO:0000256" key="5">
    <source>
        <dbReference type="HAMAP-Rule" id="MF_00445"/>
    </source>
</evidence>
<keyword evidence="3 5" id="KW-1133">Transmembrane helix</keyword>
<dbReference type="HAMAP" id="MF_00445">
    <property type="entry name" value="NDH1_NuoN_1"/>
    <property type="match status" value="1"/>
</dbReference>
<keyword evidence="5" id="KW-1003">Cell membrane</keyword>
<proteinExistence type="inferred from homology"/>
<dbReference type="GO" id="GO:0050136">
    <property type="term" value="F:NADH dehydrogenase (quinone) (non-electrogenic) activity"/>
    <property type="evidence" value="ECO:0007669"/>
    <property type="project" value="UniProtKB-UniRule"/>
</dbReference>
<feature type="domain" description="NADH:quinone oxidoreductase/Mrp antiporter transmembrane" evidence="7">
    <location>
        <begin position="125"/>
        <end position="416"/>
    </location>
</feature>
<keyword evidence="9" id="KW-1185">Reference proteome</keyword>
<feature type="transmembrane region" description="Helical" evidence="5">
    <location>
        <begin position="402"/>
        <end position="423"/>
    </location>
</feature>
<gene>
    <name evidence="5" type="primary">nuoN</name>
    <name evidence="8" type="ORF">SAMN05428963_101281</name>
</gene>
<dbReference type="STRING" id="1365950.SAMN05428963_101281"/>
<keyword evidence="5" id="KW-0520">NAD</keyword>
<dbReference type="EC" id="7.1.1.-" evidence="5"/>
<reference evidence="8 9" key="1">
    <citation type="submission" date="2017-02" db="EMBL/GenBank/DDBJ databases">
        <authorList>
            <person name="Peterson S.W."/>
        </authorList>
    </citation>
    <scope>NUCLEOTIDE SEQUENCE [LARGE SCALE GENOMIC DNA]</scope>
    <source>
        <strain evidence="8 9">USBA 369</strain>
    </source>
</reference>
<comment type="subcellular location">
    <subcellularLocation>
        <location evidence="5">Cell membrane</location>
        <topology evidence="5">Multi-pass membrane protein</topology>
    </subcellularLocation>
    <subcellularLocation>
        <location evidence="1">Endomembrane system</location>
        <topology evidence="1">Multi-pass membrane protein</topology>
    </subcellularLocation>
    <subcellularLocation>
        <location evidence="6">Membrane</location>
        <topology evidence="6">Multi-pass membrane protein</topology>
    </subcellularLocation>
</comment>
<keyword evidence="4 5" id="KW-0472">Membrane</keyword>
<dbReference type="NCBIfam" id="NF004440">
    <property type="entry name" value="PRK05777.1-3"/>
    <property type="match status" value="1"/>
</dbReference>
<sequence length="479" mass="51259">MQPDFLATSLHIVAPELIMALGTMVLLMIGVFMGEKSAQTVTGLAVALLIITGLWLTLVAPDGAAFGGSIVLEPFARFMKVLVLIGSAVALVMSVGFTERERFDRFEFPVLVLLSTLGMMLMVSSGDLLTLYMGLELQSLAIYVLCSINRDSVRSTEAGVKYFVLGALSSGMLLYGASLIYGFTGQIDFKAISLVLTGEPGLGLIIGMVFLLAGLAFKISAVPFHMWTPDVYEGAPTPVTAFLAAAPKIAAMTLLLRFTIQAFGPLHDEWRQVIIFISLASMIFGSFAAIGQHNIKRLMAYSSIGHMGFALVGLSAGSVAGVRGVILYMTIYMAMTLGTFAVILSMRRRDGMVEEINDLAGLSKTNPVMALFLTFLMFSLAGVPPLAGFFAKYFVFMAAVEAGYYTLAVIGVLASAVGLYYYLRVVKVMWFDEPAGEFVPAAMELRVVVGAAALFIFPVYLLVGGPISAAAEAAARTLF</sequence>
<comment type="similarity">
    <text evidence="5">Belongs to the complex I subunit 2 family.</text>
</comment>
<dbReference type="InterPro" id="IPR010096">
    <property type="entry name" value="NADH-Q_OxRdtase_suN/2"/>
</dbReference>
<dbReference type="AlphaFoldDB" id="A0A1T4LMI3"/>
<dbReference type="PANTHER" id="PTHR22773">
    <property type="entry name" value="NADH DEHYDROGENASE"/>
    <property type="match status" value="1"/>
</dbReference>
<feature type="transmembrane region" description="Helical" evidence="5">
    <location>
        <begin position="203"/>
        <end position="227"/>
    </location>
</feature>
<feature type="transmembrane region" description="Helical" evidence="5">
    <location>
        <begin position="298"/>
        <end position="319"/>
    </location>
</feature>
<evidence type="ECO:0000256" key="6">
    <source>
        <dbReference type="RuleBase" id="RU000320"/>
    </source>
</evidence>
<dbReference type="NCBIfam" id="TIGR01770">
    <property type="entry name" value="NDH_I_N"/>
    <property type="match status" value="1"/>
</dbReference>
<evidence type="ECO:0000256" key="2">
    <source>
        <dbReference type="ARBA" id="ARBA00022692"/>
    </source>
</evidence>
<dbReference type="GO" id="GO:0008137">
    <property type="term" value="F:NADH dehydrogenase (ubiquinone) activity"/>
    <property type="evidence" value="ECO:0007669"/>
    <property type="project" value="InterPro"/>
</dbReference>
<feature type="transmembrane region" description="Helical" evidence="5">
    <location>
        <begin position="160"/>
        <end position="183"/>
    </location>
</feature>
<keyword evidence="2 5" id="KW-0812">Transmembrane</keyword>
<feature type="transmembrane region" description="Helical" evidence="5">
    <location>
        <begin position="40"/>
        <end position="58"/>
    </location>
</feature>
<dbReference type="InterPro" id="IPR001750">
    <property type="entry name" value="ND/Mrp_TM"/>
</dbReference>
<keyword evidence="5" id="KW-0830">Ubiquinone</keyword>
<dbReference type="RefSeq" id="WP_078706575.1">
    <property type="nucleotide sequence ID" value="NZ_FUXL01000001.1"/>
</dbReference>
<keyword evidence="5" id="KW-1278">Translocase</keyword>
<comment type="function">
    <text evidence="5">NDH-1 shuttles electrons from NADH, via FMN and iron-sulfur (Fe-S) centers, to quinones in the respiratory chain. The immediate electron acceptor for the enzyme in this species is believed to be ubiquinone. Couples the redox reaction to proton translocation (for every two electrons transferred, four hydrogen ions are translocated across the cytoplasmic membrane), and thus conserves the redox energy in a proton gradient.</text>
</comment>
<dbReference type="OrthoDB" id="9811718at2"/>
<feature type="transmembrane region" description="Helical" evidence="5">
    <location>
        <begin position="367"/>
        <end position="390"/>
    </location>
</feature>
<dbReference type="Pfam" id="PF00361">
    <property type="entry name" value="Proton_antipo_M"/>
    <property type="match status" value="1"/>
</dbReference>
<feature type="transmembrane region" description="Helical" evidence="5">
    <location>
        <begin position="325"/>
        <end position="346"/>
    </location>
</feature>
<evidence type="ECO:0000256" key="1">
    <source>
        <dbReference type="ARBA" id="ARBA00004127"/>
    </source>
</evidence>
<evidence type="ECO:0000313" key="9">
    <source>
        <dbReference type="Proteomes" id="UP000190135"/>
    </source>
</evidence>
<keyword evidence="5" id="KW-0813">Transport</keyword>
<keyword evidence="5" id="KW-0874">Quinone</keyword>
<organism evidence="8 9">
    <name type="scientific">Consotaella salsifontis</name>
    <dbReference type="NCBI Taxonomy" id="1365950"/>
    <lineage>
        <taxon>Bacteria</taxon>
        <taxon>Pseudomonadati</taxon>
        <taxon>Pseudomonadota</taxon>
        <taxon>Alphaproteobacteria</taxon>
        <taxon>Hyphomicrobiales</taxon>
        <taxon>Aurantimonadaceae</taxon>
        <taxon>Consotaella</taxon>
    </lineage>
</organism>
<evidence type="ECO:0000259" key="7">
    <source>
        <dbReference type="Pfam" id="PF00361"/>
    </source>
</evidence>
<dbReference type="Proteomes" id="UP000190135">
    <property type="component" value="Unassembled WGS sequence"/>
</dbReference>
<accession>A0A1T4LMI3</accession>
<dbReference type="EMBL" id="FUXL01000001">
    <property type="protein sequence ID" value="SJZ55913.1"/>
    <property type="molecule type" value="Genomic_DNA"/>
</dbReference>
<feature type="transmembrane region" description="Helical" evidence="5">
    <location>
        <begin position="106"/>
        <end position="123"/>
    </location>
</feature>
<dbReference type="GO" id="GO:0048038">
    <property type="term" value="F:quinone binding"/>
    <property type="evidence" value="ECO:0007669"/>
    <property type="project" value="UniProtKB-KW"/>
</dbReference>
<name>A0A1T4LMI3_9HYPH</name>
<feature type="transmembrane region" description="Helical" evidence="5">
    <location>
        <begin position="12"/>
        <end position="33"/>
    </location>
</feature>
<comment type="catalytic activity">
    <reaction evidence="5">
        <text>a quinone + NADH + 5 H(+)(in) = a quinol + NAD(+) + 4 H(+)(out)</text>
        <dbReference type="Rhea" id="RHEA:57888"/>
        <dbReference type="ChEBI" id="CHEBI:15378"/>
        <dbReference type="ChEBI" id="CHEBI:24646"/>
        <dbReference type="ChEBI" id="CHEBI:57540"/>
        <dbReference type="ChEBI" id="CHEBI:57945"/>
        <dbReference type="ChEBI" id="CHEBI:132124"/>
    </reaction>
</comment>
<feature type="transmembrane region" description="Helical" evidence="5">
    <location>
        <begin position="272"/>
        <end position="291"/>
    </location>
</feature>